<keyword evidence="2" id="KW-0732">Signal</keyword>
<protein>
    <submittedName>
        <fullName evidence="4">Putative membrane protein YkoI</fullName>
    </submittedName>
</protein>
<feature type="compositionally biased region" description="Low complexity" evidence="1">
    <location>
        <begin position="27"/>
        <end position="41"/>
    </location>
</feature>
<dbReference type="PROSITE" id="PS51257">
    <property type="entry name" value="PROKAR_LIPOPROTEIN"/>
    <property type="match status" value="1"/>
</dbReference>
<gene>
    <name evidence="4" type="ORF">BJY26_003023</name>
</gene>
<name>A0A7Z0D4G0_9MICO</name>
<proteinExistence type="predicted"/>
<feature type="chain" id="PRO_5039612609" evidence="2">
    <location>
        <begin position="31"/>
        <end position="205"/>
    </location>
</feature>
<dbReference type="Pfam" id="PF03413">
    <property type="entry name" value="PepSY"/>
    <property type="match status" value="1"/>
</dbReference>
<dbReference type="InterPro" id="IPR025711">
    <property type="entry name" value="PepSY"/>
</dbReference>
<comment type="caution">
    <text evidence="4">The sequence shown here is derived from an EMBL/GenBank/DDBJ whole genome shotgun (WGS) entry which is preliminary data.</text>
</comment>
<dbReference type="Proteomes" id="UP000539111">
    <property type="component" value="Unassembled WGS sequence"/>
</dbReference>
<evidence type="ECO:0000256" key="1">
    <source>
        <dbReference type="SAM" id="MobiDB-lite"/>
    </source>
</evidence>
<keyword evidence="5" id="KW-1185">Reference proteome</keyword>
<evidence type="ECO:0000313" key="5">
    <source>
        <dbReference type="Proteomes" id="UP000539111"/>
    </source>
</evidence>
<evidence type="ECO:0000256" key="2">
    <source>
        <dbReference type="SAM" id="SignalP"/>
    </source>
</evidence>
<feature type="signal peptide" evidence="2">
    <location>
        <begin position="1"/>
        <end position="30"/>
    </location>
</feature>
<feature type="domain" description="PepSY" evidence="3">
    <location>
        <begin position="69"/>
        <end position="115"/>
    </location>
</feature>
<dbReference type="Gene3D" id="3.10.450.40">
    <property type="match status" value="2"/>
</dbReference>
<evidence type="ECO:0000259" key="3">
    <source>
        <dbReference type="Pfam" id="PF03413"/>
    </source>
</evidence>
<organism evidence="4 5">
    <name type="scientific">Spelaeicoccus albus</name>
    <dbReference type="NCBI Taxonomy" id="1280376"/>
    <lineage>
        <taxon>Bacteria</taxon>
        <taxon>Bacillati</taxon>
        <taxon>Actinomycetota</taxon>
        <taxon>Actinomycetes</taxon>
        <taxon>Micrococcales</taxon>
        <taxon>Brevibacteriaceae</taxon>
        <taxon>Spelaeicoccus</taxon>
    </lineage>
</organism>
<feature type="region of interest" description="Disordered" evidence="1">
    <location>
        <begin position="27"/>
        <end position="62"/>
    </location>
</feature>
<dbReference type="AlphaFoldDB" id="A0A7Z0D4G0"/>
<sequence length="205" mass="21039">MRTSNPARQFTVATLVAAALAMSACGGGSANSSATTTPTSAMQGKGLATHAAPGAASRARTPETRTALDAIATAQHAVAGGQVFNLESDKDHGKKVWEAEVADPSGKQFDFTITADGSKVIHRREDKSPDDDVKKLHAAKIPLKRAIGTAVSQAKKVGKLTSLEIDTTDGGQTLVWEIRFGGDTGMTAVVNAKNGTVVTVGPDAG</sequence>
<reference evidence="4 5" key="1">
    <citation type="submission" date="2020-07" db="EMBL/GenBank/DDBJ databases">
        <title>Sequencing the genomes of 1000 actinobacteria strains.</title>
        <authorList>
            <person name="Klenk H.-P."/>
        </authorList>
    </citation>
    <scope>NUCLEOTIDE SEQUENCE [LARGE SCALE GENOMIC DNA]</scope>
    <source>
        <strain evidence="4 5">DSM 26341</strain>
    </source>
</reference>
<evidence type="ECO:0000313" key="4">
    <source>
        <dbReference type="EMBL" id="NYI68717.1"/>
    </source>
</evidence>
<accession>A0A7Z0D4G0</accession>
<dbReference type="EMBL" id="JACBZP010000001">
    <property type="protein sequence ID" value="NYI68717.1"/>
    <property type="molecule type" value="Genomic_DNA"/>
</dbReference>
<dbReference type="RefSeq" id="WP_179429023.1">
    <property type="nucleotide sequence ID" value="NZ_JACBZP010000001.1"/>
</dbReference>